<accession>A0A9W9JMB1</accession>
<protein>
    <submittedName>
        <fullName evidence="1">Uncharacterized protein</fullName>
    </submittedName>
</protein>
<name>A0A9W9JMB1_9EURO</name>
<gene>
    <name evidence="1" type="ORF">N7498_007669</name>
</gene>
<sequence>MFERADGGASSPSMFPRTWIVDRGSCQTELTSAATLTLPKYTPYTNGDTMYVIAVLGSCYLSRSRGREVSVVLSTFLFWKYTTSHHHLSSMAPLINIADALMRDTLEWIILLVINANIIHGPQPTSAL</sequence>
<dbReference type="GeneID" id="83182032"/>
<dbReference type="Proteomes" id="UP001150904">
    <property type="component" value="Unassembled WGS sequence"/>
</dbReference>
<reference evidence="1" key="1">
    <citation type="submission" date="2022-12" db="EMBL/GenBank/DDBJ databases">
        <authorList>
            <person name="Petersen C."/>
        </authorList>
    </citation>
    <scope>NUCLEOTIDE SEQUENCE</scope>
    <source>
        <strain evidence="1">IBT 15544</strain>
    </source>
</reference>
<proteinExistence type="predicted"/>
<reference evidence="1" key="2">
    <citation type="journal article" date="2023" name="IMA Fungus">
        <title>Comparative genomic study of the Penicillium genus elucidates a diverse pangenome and 15 lateral gene transfer events.</title>
        <authorList>
            <person name="Petersen C."/>
            <person name="Sorensen T."/>
            <person name="Nielsen M.R."/>
            <person name="Sondergaard T.E."/>
            <person name="Sorensen J.L."/>
            <person name="Fitzpatrick D.A."/>
            <person name="Frisvad J.C."/>
            <person name="Nielsen K.L."/>
        </authorList>
    </citation>
    <scope>NUCLEOTIDE SEQUENCE</scope>
    <source>
        <strain evidence="1">IBT 15544</strain>
    </source>
</reference>
<comment type="caution">
    <text evidence="1">The sequence shown here is derived from an EMBL/GenBank/DDBJ whole genome shotgun (WGS) entry which is preliminary data.</text>
</comment>
<dbReference type="EMBL" id="JAPQKR010000014">
    <property type="protein sequence ID" value="KAJ5198552.1"/>
    <property type="molecule type" value="Genomic_DNA"/>
</dbReference>
<dbReference type="RefSeq" id="XP_058306980.1">
    <property type="nucleotide sequence ID" value="XM_058454731.1"/>
</dbReference>
<evidence type="ECO:0000313" key="2">
    <source>
        <dbReference type="Proteomes" id="UP001150904"/>
    </source>
</evidence>
<dbReference type="AlphaFoldDB" id="A0A9W9JMB1"/>
<keyword evidence="2" id="KW-1185">Reference proteome</keyword>
<organism evidence="1 2">
    <name type="scientific">Penicillium cinerascens</name>
    <dbReference type="NCBI Taxonomy" id="70096"/>
    <lineage>
        <taxon>Eukaryota</taxon>
        <taxon>Fungi</taxon>
        <taxon>Dikarya</taxon>
        <taxon>Ascomycota</taxon>
        <taxon>Pezizomycotina</taxon>
        <taxon>Eurotiomycetes</taxon>
        <taxon>Eurotiomycetidae</taxon>
        <taxon>Eurotiales</taxon>
        <taxon>Aspergillaceae</taxon>
        <taxon>Penicillium</taxon>
    </lineage>
</organism>
<evidence type="ECO:0000313" key="1">
    <source>
        <dbReference type="EMBL" id="KAJ5198552.1"/>
    </source>
</evidence>